<evidence type="ECO:0000313" key="5">
    <source>
        <dbReference type="EMBL" id="KAG7158459.1"/>
    </source>
</evidence>
<dbReference type="GO" id="GO:0005085">
    <property type="term" value="F:guanyl-nucleotide exchange factor activity"/>
    <property type="evidence" value="ECO:0007669"/>
    <property type="project" value="InterPro"/>
</dbReference>
<protein>
    <submittedName>
        <fullName evidence="5">Brefeldin A-inhibited guanine nucleotide-exchange protein 3-like</fullName>
    </submittedName>
</protein>
<dbReference type="InterPro" id="IPR000904">
    <property type="entry name" value="Sec7_dom"/>
</dbReference>
<comment type="subcellular location">
    <subcellularLocation>
        <location evidence="1">Cytoplasm</location>
    </subcellularLocation>
</comment>
<evidence type="ECO:0000256" key="3">
    <source>
        <dbReference type="SAM" id="MobiDB-lite"/>
    </source>
</evidence>
<keyword evidence="6" id="KW-1185">Reference proteome</keyword>
<feature type="region of interest" description="Disordered" evidence="3">
    <location>
        <begin position="2036"/>
        <end position="2086"/>
    </location>
</feature>
<feature type="compositionally biased region" description="Acidic residues" evidence="3">
    <location>
        <begin position="566"/>
        <end position="591"/>
    </location>
</feature>
<keyword evidence="2" id="KW-0963">Cytoplasm</keyword>
<evidence type="ECO:0000256" key="1">
    <source>
        <dbReference type="ARBA" id="ARBA00004496"/>
    </source>
</evidence>
<accession>A0A8J5JNQ6</accession>
<feature type="compositionally biased region" description="Acidic residues" evidence="3">
    <location>
        <begin position="512"/>
        <end position="523"/>
    </location>
</feature>
<dbReference type="Pfam" id="PF09324">
    <property type="entry name" value="Sec7-like_HDS"/>
    <property type="match status" value="1"/>
</dbReference>
<evidence type="ECO:0000259" key="4">
    <source>
        <dbReference type="PROSITE" id="PS50190"/>
    </source>
</evidence>
<dbReference type="PROSITE" id="PS50190">
    <property type="entry name" value="SEC7"/>
    <property type="match status" value="1"/>
</dbReference>
<feature type="region of interest" description="Disordered" evidence="3">
    <location>
        <begin position="1987"/>
        <end position="2010"/>
    </location>
</feature>
<dbReference type="Pfam" id="PF01369">
    <property type="entry name" value="Sec7"/>
    <property type="match status" value="1"/>
</dbReference>
<evidence type="ECO:0000313" key="6">
    <source>
        <dbReference type="Proteomes" id="UP000747542"/>
    </source>
</evidence>
<feature type="compositionally biased region" description="Basic and acidic residues" evidence="3">
    <location>
        <begin position="489"/>
        <end position="501"/>
    </location>
</feature>
<dbReference type="Proteomes" id="UP000747542">
    <property type="component" value="Unassembled WGS sequence"/>
</dbReference>
<proteinExistence type="predicted"/>
<dbReference type="EMBL" id="JAHLQT010035076">
    <property type="protein sequence ID" value="KAG7158459.1"/>
    <property type="molecule type" value="Genomic_DNA"/>
</dbReference>
<feature type="domain" description="SEC7" evidence="4">
    <location>
        <begin position="482"/>
        <end position="750"/>
    </location>
</feature>
<dbReference type="SUPFAM" id="SSF48425">
    <property type="entry name" value="Sec7 domain"/>
    <property type="match status" value="1"/>
</dbReference>
<dbReference type="SMART" id="SM00222">
    <property type="entry name" value="Sec7"/>
    <property type="match status" value="1"/>
</dbReference>
<name>A0A8J5JNQ6_HOMAM</name>
<sequence>MEEVLDQLLRETSPNKHVQIRQVCTEARDLLENQAGLLRSPPHELRALCLRALQLALETRQSKHVTLAVSGFYKVVLNMSCVQGITISGQVVTQVVGVCGLAYGRGGAALRTAAQSAASQTIAHLVRQLKEESEEQEKILLNKCRGGQDSSHDGGTDEEENEYIAPAYDEIVPVINLIADKLVEANKQQDDKKGPEVPALFLLECTNTLLSQLSHPENLAHLHKPSETASSSALPSPAYCSTLLVGALWQRLCPALVALLGSPVSQRLARASGRSEGQMGRGSGCLAHPGPLFNNQQARAIYNVACGLVVTMGSVGEMRPVLESLFYRMLLYPPPQCRQDALKAITELMSSPVKLVQLAGPILYPDPRNPHQNDLALFRLVMDSLAECGNCNDAEIQRVLVECVSTLLTSLEKLSLGSALSQQHVEVINALYTRLQDGDYSGPLTYENKSKLPKYEIPESIKHVSDSAASDTLSQKIDDLEEDEEEEAKNEREEQGKDEIRNSYGNKYQGDGEVDLQSNEDPEDTHSDGQPQDAKSDDQLQQFIKTKHGRKKENDLCGEAGAESDASGDTEGPEDEDDDPGEEQFEPTEEAEQQREEQAAFRLHRLNETLQSTTNLRHVMDEEAERECENAQHFTCTLCALLPSLLAIRSTIEVDQAILEFSSKYCEGVFTSTNQDESHQVIINADGIYLATYSVLSLNLQLIRGGHYCDPNLPLPMTQEQFVDLVHGSGVLVYLSSAWLGEVYRQVRKDSFLQRAGYTPHSPHNCALINLLTDLEYGMRWLLKHDFGKRLSTSKGATSQEERKDINIDLDGLGSTEQKSQMLSDHRRLEKAASNITHTPELLAGMKLCRRIVTCGWESVVGVLGAVLNRGGGGGGLSGPLRILLGVEGAREESRRSQDLLAQCLNALQSSARLANVLGLQNRCGVVFSLLATACLPNNERNLISTPKRHHLRSPAISKKVQRLHTAHLLSVHVMMSSGLELGSHAPDCWTHLFKCCIYLAELEHTFFSHNSRYQSFPTRLAPPSLTTDKSKIESSDDLFNEDPYHFVVAMSPLAPTTSVEELIHESQNDTNNSGFLSPQDTGKAICALTQLVDRLFDDASTKLNMSSLVSFLAELCAASQAQLFSRMTPQTPQRGLLKWPRKTNASNGKDVVRGRGGDILLLHRLAEAACHKDGSVSKKAVSSIHDIVNALLSNQTELPHFHFNEALFKPFENLLCLELCDSDVQDQIVSSICEFVESCTPEIRSGWRPLFGALRCVRPPSILPTPSGPNSVTGCGTIASRESVGHLHVVRDVFEAFLATDNVLVFANAALDCILCLLKHVKGSGEEESCDETVVGWDELVGGDLCLDALRYLHRCAAILASMYEMPACPVFHAAHRITVNTPPQLVDPHLPNVDENLLRSLVDEIAGMETEKVSYMPLWPSLDYASGFSLASMDRSSGILQVWYLLLEGLVGATMTCPRRYQPQVLDTLFSLLRSLPDCPVQFVFLGVLSESHSALLMLQQCLLVLVECITHPSESTSRLGCACIRHVISSCGEHLPPEYWDVVVCGLHRGCQVSLYPLYQLMNLFQPDSPNFYGDVGQVKVAARRDCTGKDSDRLRQLSHQVFLLDTQRSNVSATIDNPDAEDRSFIFLLYPEEQGPTALKMGNTNPDMTEEGEPVRVPFRTLVVGLLAHQILLQTLGTLLVRGSPHIIPSLANVLLQGLDFSNGDSEEGRVAESEGQVPGFLRFMTHEHVQILLNSLQVSYTASVEFDRRPGLKFLIQKVAQAERAANLYKQAGASWTLRMVTLFDLTLAQVKHGLGLPEVKEVLEKDARVKNTVKRESREFSDSVDVIENKGVTSRESEDKKCPRPERLLNKDTMQYIQWLRESFTELCDVYLDLVIDRDGHYSAVDRIDDQPIFFLTVQPDEFPTAHRKSLAQWTKSLEEFNEQFTKGKKIDSDAEMEDKDPLSGTMTIGGNVHSAVIPLDIPMREEENPEVRPFSFSDLARDYSSDSEDSELPEFAEGGDSGVASLAGTQQSIYRVATERDIATLMTDYRRRKNQHSLPSLHREKRTNPFLEKRPSRPIEPVPPEIEEQRTSSLMKIDR</sequence>
<reference evidence="5" key="1">
    <citation type="journal article" date="2021" name="Sci. Adv.">
        <title>The American lobster genome reveals insights on longevity, neural, and immune adaptations.</title>
        <authorList>
            <person name="Polinski J.M."/>
            <person name="Zimin A.V."/>
            <person name="Clark K.F."/>
            <person name="Kohn A.B."/>
            <person name="Sadowski N."/>
            <person name="Timp W."/>
            <person name="Ptitsyn A."/>
            <person name="Khanna P."/>
            <person name="Romanova D.Y."/>
            <person name="Williams P."/>
            <person name="Greenwood S.J."/>
            <person name="Moroz L.L."/>
            <person name="Walt D.R."/>
            <person name="Bodnar A.G."/>
        </authorList>
    </citation>
    <scope>NUCLEOTIDE SEQUENCE</scope>
    <source>
        <strain evidence="5">GMGI-L3</strain>
    </source>
</reference>
<dbReference type="Gene3D" id="1.10.1000.11">
    <property type="entry name" value="Arf Nucleotide-binding Site Opener,domain 2"/>
    <property type="match status" value="1"/>
</dbReference>
<gene>
    <name evidence="5" type="primary">Arfgef3-L</name>
    <name evidence="5" type="ORF">Hamer_G019475</name>
</gene>
<feature type="compositionally biased region" description="Acidic residues" evidence="3">
    <location>
        <begin position="1992"/>
        <end position="2001"/>
    </location>
</feature>
<feature type="region of interest" description="Disordered" evidence="3">
    <location>
        <begin position="479"/>
        <end position="598"/>
    </location>
</feature>
<organism evidence="5 6">
    <name type="scientific">Homarus americanus</name>
    <name type="common">American lobster</name>
    <dbReference type="NCBI Taxonomy" id="6706"/>
    <lineage>
        <taxon>Eukaryota</taxon>
        <taxon>Metazoa</taxon>
        <taxon>Ecdysozoa</taxon>
        <taxon>Arthropoda</taxon>
        <taxon>Crustacea</taxon>
        <taxon>Multicrustacea</taxon>
        <taxon>Malacostraca</taxon>
        <taxon>Eumalacostraca</taxon>
        <taxon>Eucarida</taxon>
        <taxon>Decapoda</taxon>
        <taxon>Pleocyemata</taxon>
        <taxon>Astacidea</taxon>
        <taxon>Nephropoidea</taxon>
        <taxon>Nephropidae</taxon>
        <taxon>Homarus</taxon>
    </lineage>
</organism>
<evidence type="ECO:0000256" key="2">
    <source>
        <dbReference type="ARBA" id="ARBA00022490"/>
    </source>
</evidence>
<dbReference type="GO" id="GO:0032012">
    <property type="term" value="P:regulation of ARF protein signal transduction"/>
    <property type="evidence" value="ECO:0007669"/>
    <property type="project" value="InterPro"/>
</dbReference>
<dbReference type="InterPro" id="IPR023394">
    <property type="entry name" value="Sec7_C_sf"/>
</dbReference>
<dbReference type="SUPFAM" id="SSF48371">
    <property type="entry name" value="ARM repeat"/>
    <property type="match status" value="1"/>
</dbReference>
<dbReference type="GO" id="GO:0005737">
    <property type="term" value="C:cytoplasm"/>
    <property type="evidence" value="ECO:0007669"/>
    <property type="project" value="UniProtKB-SubCell"/>
</dbReference>
<comment type="caution">
    <text evidence="5">The sequence shown here is derived from an EMBL/GenBank/DDBJ whole genome shotgun (WGS) entry which is preliminary data.</text>
</comment>
<dbReference type="InterPro" id="IPR015403">
    <property type="entry name" value="Mon2/Sec7/BIG1-like_HDS"/>
</dbReference>
<feature type="compositionally biased region" description="Acidic residues" evidence="3">
    <location>
        <begin position="479"/>
        <end position="488"/>
    </location>
</feature>
<dbReference type="InterPro" id="IPR016024">
    <property type="entry name" value="ARM-type_fold"/>
</dbReference>
<feature type="non-terminal residue" evidence="5">
    <location>
        <position position="2086"/>
    </location>
</feature>
<dbReference type="InterPro" id="IPR035999">
    <property type="entry name" value="Sec7_dom_sf"/>
</dbReference>